<dbReference type="OrthoDB" id="7457040at2759"/>
<gene>
    <name evidence="4" type="ORF">H4R34_002637</name>
</gene>
<evidence type="ECO:0000259" key="3">
    <source>
        <dbReference type="Pfam" id="PF00561"/>
    </source>
</evidence>
<dbReference type="GO" id="GO:0042171">
    <property type="term" value="F:lysophosphatidic acid acyltransferase activity"/>
    <property type="evidence" value="ECO:0007669"/>
    <property type="project" value="TreeGrafter"/>
</dbReference>
<dbReference type="Proteomes" id="UP001151582">
    <property type="component" value="Unassembled WGS sequence"/>
</dbReference>
<keyword evidence="5" id="KW-1185">Reference proteome</keyword>
<dbReference type="PANTHER" id="PTHR42886:SF29">
    <property type="entry name" value="PUMMELIG, ISOFORM A"/>
    <property type="match status" value="1"/>
</dbReference>
<dbReference type="GO" id="GO:0006654">
    <property type="term" value="P:phosphatidic acid biosynthetic process"/>
    <property type="evidence" value="ECO:0007669"/>
    <property type="project" value="TreeGrafter"/>
</dbReference>
<dbReference type="GO" id="GO:0052689">
    <property type="term" value="F:carboxylic ester hydrolase activity"/>
    <property type="evidence" value="ECO:0007669"/>
    <property type="project" value="TreeGrafter"/>
</dbReference>
<dbReference type="Gene3D" id="3.40.50.1820">
    <property type="entry name" value="alpha/beta hydrolase"/>
    <property type="match status" value="2"/>
</dbReference>
<evidence type="ECO:0000256" key="1">
    <source>
        <dbReference type="ARBA" id="ARBA00038097"/>
    </source>
</evidence>
<name>A0A9W8E9T3_9FUNG</name>
<evidence type="ECO:0000256" key="2">
    <source>
        <dbReference type="SAM" id="MobiDB-lite"/>
    </source>
</evidence>
<reference evidence="4" key="1">
    <citation type="submission" date="2022-07" db="EMBL/GenBank/DDBJ databases">
        <title>Phylogenomic reconstructions and comparative analyses of Kickxellomycotina fungi.</title>
        <authorList>
            <person name="Reynolds N.K."/>
            <person name="Stajich J.E."/>
            <person name="Barry K."/>
            <person name="Grigoriev I.V."/>
            <person name="Crous P."/>
            <person name="Smith M.E."/>
        </authorList>
    </citation>
    <scope>NUCLEOTIDE SEQUENCE</scope>
    <source>
        <strain evidence="4">RSA 567</strain>
    </source>
</reference>
<dbReference type="AlphaFoldDB" id="A0A9W8E9T3"/>
<proteinExistence type="inferred from homology"/>
<evidence type="ECO:0000313" key="5">
    <source>
        <dbReference type="Proteomes" id="UP001151582"/>
    </source>
</evidence>
<accession>A0A9W8E9T3</accession>
<sequence>MWDHLAAHLGAWPPTYHKALDAEQKILSRLSFFCPTGSPSFATEADPSPPANATAMQSLAVPPWTALAHQGKASLRSTRTIFGNYLTNLLLHQSFAKLPRQASPTPPPAEPPSPYGSPRNAWVAQIGSVDIGQGDHIRTLAIRHSSTVSASPGHGPPTVAPVPIVMAHGFAAGLGMYYRNYEAIARQTGRAIYGFDWLGMGLSHRSAQTPWAKYYHTGTGFLGLTSSSAVDVGRNDDHIHETEDYFVESLERWRRAMGIKRMVLVAHSFGGYMSALYTKRYPDRVAKLILVSPMGVSEPHADIGEWTQALVDGRAEQLHPSIDISKQDEQRVKRVQKSMQDLHSSFTYDSDCSTLVASSDQDIEDHYTQESTVVNQKWTFSVRSAVPTPPQPEADPCVADDAGNILSPSAVMYIFRRAWIEGLSPQWYVRKAGLFGRWLLARVVENFPYLPENDRSDALDYFYQLAAQPGSGEFCLTTLIYPIAHAKHPICQRMHGCQVPTTFVYGDSDWMDYRAAEQTMATMAGPTRIRFVRNAGHCMMMENPDDFNDLIIREVLYV</sequence>
<comment type="caution">
    <text evidence="4">The sequence shown here is derived from an EMBL/GenBank/DDBJ whole genome shotgun (WGS) entry which is preliminary data.</text>
</comment>
<dbReference type="InterPro" id="IPR029058">
    <property type="entry name" value="AB_hydrolase_fold"/>
</dbReference>
<dbReference type="Pfam" id="PF00561">
    <property type="entry name" value="Abhydrolase_1"/>
    <property type="match status" value="1"/>
</dbReference>
<dbReference type="EMBL" id="JANBQB010000193">
    <property type="protein sequence ID" value="KAJ1979935.1"/>
    <property type="molecule type" value="Genomic_DNA"/>
</dbReference>
<dbReference type="SUPFAM" id="SSF53474">
    <property type="entry name" value="alpha/beta-Hydrolases"/>
    <property type="match status" value="1"/>
</dbReference>
<feature type="region of interest" description="Disordered" evidence="2">
    <location>
        <begin position="99"/>
        <end position="118"/>
    </location>
</feature>
<comment type="similarity">
    <text evidence="1">Belongs to the peptidase S33 family. ABHD4/ABHD5 subfamily.</text>
</comment>
<protein>
    <recommendedName>
        <fullName evidence="3">AB hydrolase-1 domain-containing protein</fullName>
    </recommendedName>
</protein>
<dbReference type="PANTHER" id="PTHR42886">
    <property type="entry name" value="RE40534P-RELATED"/>
    <property type="match status" value="1"/>
</dbReference>
<dbReference type="GO" id="GO:0055088">
    <property type="term" value="P:lipid homeostasis"/>
    <property type="evidence" value="ECO:0007669"/>
    <property type="project" value="TreeGrafter"/>
</dbReference>
<feature type="compositionally biased region" description="Pro residues" evidence="2">
    <location>
        <begin position="104"/>
        <end position="115"/>
    </location>
</feature>
<dbReference type="InterPro" id="IPR000073">
    <property type="entry name" value="AB_hydrolase_1"/>
</dbReference>
<organism evidence="4 5">
    <name type="scientific">Dimargaris verticillata</name>
    <dbReference type="NCBI Taxonomy" id="2761393"/>
    <lineage>
        <taxon>Eukaryota</taxon>
        <taxon>Fungi</taxon>
        <taxon>Fungi incertae sedis</taxon>
        <taxon>Zoopagomycota</taxon>
        <taxon>Kickxellomycotina</taxon>
        <taxon>Dimargaritomycetes</taxon>
        <taxon>Dimargaritales</taxon>
        <taxon>Dimargaritaceae</taxon>
        <taxon>Dimargaris</taxon>
    </lineage>
</organism>
<evidence type="ECO:0000313" key="4">
    <source>
        <dbReference type="EMBL" id="KAJ1979935.1"/>
    </source>
</evidence>
<feature type="domain" description="AB hydrolase-1" evidence="3">
    <location>
        <begin position="163"/>
        <end position="309"/>
    </location>
</feature>